<proteinExistence type="predicted"/>
<sequence>MVVSLLVLHLFSTTCYKLDKNTIHIQAGFFFHQALPIPSIKKISETRNPISSPALSLDRLQIVYNRFDSVLISPADKMDFIAELLHRKPDIEVGLKAA</sequence>
<dbReference type="GO" id="GO:0030153">
    <property type="term" value="P:bacteriocin immunity"/>
    <property type="evidence" value="ECO:0007669"/>
    <property type="project" value="InterPro"/>
</dbReference>
<name>A0A4Q2UCM0_9BACT</name>
<dbReference type="AlphaFoldDB" id="A0A4Q2UCM0"/>
<dbReference type="Proteomes" id="UP000290407">
    <property type="component" value="Unassembled WGS sequence"/>
</dbReference>
<evidence type="ECO:0000313" key="2">
    <source>
        <dbReference type="EMBL" id="RYC66604.1"/>
    </source>
</evidence>
<comment type="caution">
    <text evidence="2">The sequence shown here is derived from an EMBL/GenBank/DDBJ whole genome shotgun (WGS) entry which is preliminary data.</text>
</comment>
<reference evidence="2 3" key="1">
    <citation type="submission" date="2019-01" db="EMBL/GenBank/DDBJ databases">
        <title>Spirosoma flava sp. nov., a propanil-degrading bacterium isolated from herbicide-contaminated soil.</title>
        <authorList>
            <person name="Zhang L."/>
            <person name="Jiang J.-D."/>
        </authorList>
    </citation>
    <scope>NUCLEOTIDE SEQUENCE [LARGE SCALE GENOMIC DNA]</scope>
    <source>
        <strain evidence="2 3">TY50</strain>
    </source>
</reference>
<protein>
    <recommendedName>
        <fullName evidence="1">Uncharacterized protein YyaB-like PH domain-containing protein</fullName>
    </recommendedName>
</protein>
<keyword evidence="3" id="KW-1185">Reference proteome</keyword>
<gene>
    <name evidence="2" type="ORF">EQG79_28845</name>
</gene>
<accession>A0A4Q2UCM0</accession>
<evidence type="ECO:0000259" key="1">
    <source>
        <dbReference type="Pfam" id="PF06713"/>
    </source>
</evidence>
<organism evidence="2 3">
    <name type="scientific">Spirosoma sordidisoli</name>
    <dbReference type="NCBI Taxonomy" id="2502893"/>
    <lineage>
        <taxon>Bacteria</taxon>
        <taxon>Pseudomonadati</taxon>
        <taxon>Bacteroidota</taxon>
        <taxon>Cytophagia</taxon>
        <taxon>Cytophagales</taxon>
        <taxon>Cytophagaceae</taxon>
        <taxon>Spirosoma</taxon>
    </lineage>
</organism>
<dbReference type="InterPro" id="IPR009589">
    <property type="entry name" value="PH_YyaB-like"/>
</dbReference>
<dbReference type="Pfam" id="PF06713">
    <property type="entry name" value="bPH_4"/>
    <property type="match status" value="1"/>
</dbReference>
<feature type="domain" description="Uncharacterized protein YyaB-like PH" evidence="1">
    <location>
        <begin position="14"/>
        <end position="87"/>
    </location>
</feature>
<dbReference type="EMBL" id="SBLB01000013">
    <property type="protein sequence ID" value="RYC66604.1"/>
    <property type="molecule type" value="Genomic_DNA"/>
</dbReference>
<evidence type="ECO:0000313" key="3">
    <source>
        <dbReference type="Proteomes" id="UP000290407"/>
    </source>
</evidence>